<sequence>MEDRPEALASTRRPLVIRALYAIGDFGCLLSSGTLMMAVIGLPSLCFRAEVVHARLSSITFGALFRFIPFATTHHGPRPADSTFAGGFCYLHLFPVFHRWLAALRLGPYPTGASLHAYILKHSSNTFNVNHLSYELRAGILHFKVGGWKPFHSFRAPLDLVGNAKIFVPDFDSIRVGGSPARCRNIQPFQALGS</sequence>
<gene>
    <name evidence="1" type="ORF">NM208_g2386</name>
</gene>
<reference evidence="1" key="1">
    <citation type="submission" date="2022-08" db="EMBL/GenBank/DDBJ databases">
        <title>Genome Sequence of Fusarium decemcellulare.</title>
        <authorList>
            <person name="Buettner E."/>
        </authorList>
    </citation>
    <scope>NUCLEOTIDE SEQUENCE</scope>
    <source>
        <strain evidence="1">Babe19</strain>
    </source>
</reference>
<keyword evidence="2" id="KW-1185">Reference proteome</keyword>
<comment type="caution">
    <text evidence="1">The sequence shown here is derived from an EMBL/GenBank/DDBJ whole genome shotgun (WGS) entry which is preliminary data.</text>
</comment>
<organism evidence="1 2">
    <name type="scientific">Fusarium decemcellulare</name>
    <dbReference type="NCBI Taxonomy" id="57161"/>
    <lineage>
        <taxon>Eukaryota</taxon>
        <taxon>Fungi</taxon>
        <taxon>Dikarya</taxon>
        <taxon>Ascomycota</taxon>
        <taxon>Pezizomycotina</taxon>
        <taxon>Sordariomycetes</taxon>
        <taxon>Hypocreomycetidae</taxon>
        <taxon>Hypocreales</taxon>
        <taxon>Nectriaceae</taxon>
        <taxon>Fusarium</taxon>
        <taxon>Fusarium decemcellulare species complex</taxon>
    </lineage>
</organism>
<evidence type="ECO:0000313" key="2">
    <source>
        <dbReference type="Proteomes" id="UP001148629"/>
    </source>
</evidence>
<dbReference type="Proteomes" id="UP001148629">
    <property type="component" value="Unassembled WGS sequence"/>
</dbReference>
<accession>A0ACC1SST4</accession>
<protein>
    <submittedName>
        <fullName evidence="1">Uncharacterized protein</fullName>
    </submittedName>
</protein>
<name>A0ACC1SST4_9HYPO</name>
<dbReference type="EMBL" id="JANRMS010000141">
    <property type="protein sequence ID" value="KAJ3545700.1"/>
    <property type="molecule type" value="Genomic_DNA"/>
</dbReference>
<proteinExistence type="predicted"/>
<evidence type="ECO:0000313" key="1">
    <source>
        <dbReference type="EMBL" id="KAJ3545700.1"/>
    </source>
</evidence>